<name>A0A5R9JA95_9PROT</name>
<gene>
    <name evidence="2" type="ORF">FE263_01465</name>
</gene>
<protein>
    <submittedName>
        <fullName evidence="2">MOSC domain-containing protein</fullName>
    </submittedName>
</protein>
<dbReference type="InterPro" id="IPR011037">
    <property type="entry name" value="Pyrv_Knase-like_insert_dom_sf"/>
</dbReference>
<evidence type="ECO:0000313" key="2">
    <source>
        <dbReference type="EMBL" id="TLU73919.1"/>
    </source>
</evidence>
<reference evidence="2 3" key="1">
    <citation type="submission" date="2019-05" db="EMBL/GenBank/DDBJ databases">
        <authorList>
            <person name="Pankratov T."/>
            <person name="Grouzdev D."/>
        </authorList>
    </citation>
    <scope>NUCLEOTIDE SEQUENCE [LARGE SCALE GENOMIC DNA]</scope>
    <source>
        <strain evidence="2 3">KEBCLARHB70R</strain>
    </source>
</reference>
<dbReference type="SUPFAM" id="SSF50800">
    <property type="entry name" value="PK beta-barrel domain-like"/>
    <property type="match status" value="1"/>
</dbReference>
<evidence type="ECO:0000313" key="3">
    <source>
        <dbReference type="Proteomes" id="UP000305654"/>
    </source>
</evidence>
<dbReference type="Proteomes" id="UP000305654">
    <property type="component" value="Unassembled WGS sequence"/>
</dbReference>
<feature type="domain" description="MOSC" evidence="1">
    <location>
        <begin position="121"/>
        <end position="264"/>
    </location>
</feature>
<organism evidence="2 3">
    <name type="scientific">Lichenicoccus roseus</name>
    <dbReference type="NCBI Taxonomy" id="2683649"/>
    <lineage>
        <taxon>Bacteria</taxon>
        <taxon>Pseudomonadati</taxon>
        <taxon>Pseudomonadota</taxon>
        <taxon>Alphaproteobacteria</taxon>
        <taxon>Acetobacterales</taxon>
        <taxon>Acetobacteraceae</taxon>
        <taxon>Lichenicoccus</taxon>
    </lineage>
</organism>
<dbReference type="AlphaFoldDB" id="A0A5R9JA95"/>
<dbReference type="Pfam" id="PF03473">
    <property type="entry name" value="MOSC"/>
    <property type="match status" value="1"/>
</dbReference>
<dbReference type="Pfam" id="PF03476">
    <property type="entry name" value="MOSC_N"/>
    <property type="match status" value="1"/>
</dbReference>
<dbReference type="GO" id="GO:0030151">
    <property type="term" value="F:molybdenum ion binding"/>
    <property type="evidence" value="ECO:0007669"/>
    <property type="project" value="InterPro"/>
</dbReference>
<proteinExistence type="predicted"/>
<dbReference type="GO" id="GO:0030170">
    <property type="term" value="F:pyridoxal phosphate binding"/>
    <property type="evidence" value="ECO:0007669"/>
    <property type="project" value="InterPro"/>
</dbReference>
<dbReference type="SUPFAM" id="SSF141673">
    <property type="entry name" value="MOSC N-terminal domain-like"/>
    <property type="match status" value="1"/>
</dbReference>
<dbReference type="PANTHER" id="PTHR14237">
    <property type="entry name" value="MOLYBDOPTERIN COFACTOR SULFURASE MOSC"/>
    <property type="match status" value="1"/>
</dbReference>
<accession>A0A5R9JA95</accession>
<dbReference type="InterPro" id="IPR005303">
    <property type="entry name" value="MOCOS_middle"/>
</dbReference>
<keyword evidence="3" id="KW-1185">Reference proteome</keyword>
<dbReference type="InterPro" id="IPR005302">
    <property type="entry name" value="MoCF_Sase_C"/>
</dbReference>
<dbReference type="GO" id="GO:0003824">
    <property type="term" value="F:catalytic activity"/>
    <property type="evidence" value="ECO:0007669"/>
    <property type="project" value="InterPro"/>
</dbReference>
<evidence type="ECO:0000259" key="1">
    <source>
        <dbReference type="PROSITE" id="PS51340"/>
    </source>
</evidence>
<comment type="caution">
    <text evidence="2">The sequence shown here is derived from an EMBL/GenBank/DDBJ whole genome shotgun (WGS) entry which is preliminary data.</text>
</comment>
<dbReference type="PROSITE" id="PS51340">
    <property type="entry name" value="MOSC"/>
    <property type="match status" value="1"/>
</dbReference>
<dbReference type="OrthoDB" id="581532at2"/>
<sequence>MLLTALHRYPVKGLQGEGLQRMDVERCGPWGDRRWMVVEPNGSFLTQRKLPRMARLSAAVQPDGSLRLSCGTAAIEVALPVAAERLEVAVWRSRLEAALAGERADAWLSEQLGWRCRLVHLDNPSARPVERTTGVEQDDVVSFADGYPLLLTSSASLDALNMALKAPVPMDRFRPNLVVDGGIPWQEDGWRRLRIGDMLFRAPKACTRCVVITLDQRTGQAPQPGEPLRTLGRLNRTEAGIVFGRNLIPEAPGRIAVGDPVEILG</sequence>
<dbReference type="PANTHER" id="PTHR14237:SF19">
    <property type="entry name" value="MITOCHONDRIAL AMIDOXIME REDUCING COMPONENT 1"/>
    <property type="match status" value="1"/>
</dbReference>
<dbReference type="EMBL" id="VCDI01000001">
    <property type="protein sequence ID" value="TLU73919.1"/>
    <property type="molecule type" value="Genomic_DNA"/>
</dbReference>
<dbReference type="RefSeq" id="WP_138324172.1">
    <property type="nucleotide sequence ID" value="NZ_VCDI01000001.1"/>
</dbReference>